<protein>
    <submittedName>
        <fullName evidence="2">Uncharacterized protein</fullName>
    </submittedName>
</protein>
<dbReference type="InterPro" id="IPR032675">
    <property type="entry name" value="LRR_dom_sf"/>
</dbReference>
<dbReference type="PANTHER" id="PTHR24114">
    <property type="entry name" value="LEUCINE RICH REPEAT FAMILY PROTEIN"/>
    <property type="match status" value="1"/>
</dbReference>
<feature type="region of interest" description="Disordered" evidence="1">
    <location>
        <begin position="449"/>
        <end position="490"/>
    </location>
</feature>
<comment type="caution">
    <text evidence="2">The sequence shown here is derived from an EMBL/GenBank/DDBJ whole genome shotgun (WGS) entry which is preliminary data.</text>
</comment>
<dbReference type="Gene3D" id="3.80.10.10">
    <property type="entry name" value="Ribonuclease Inhibitor"/>
    <property type="match status" value="1"/>
</dbReference>
<feature type="compositionally biased region" description="Polar residues" evidence="1">
    <location>
        <begin position="455"/>
        <end position="470"/>
    </location>
</feature>
<proteinExistence type="predicted"/>
<reference evidence="2" key="1">
    <citation type="journal article" date="2023" name="Insect Mol. Biol.">
        <title>Genome sequencing provides insights into the evolution of gene families encoding plant cell wall-degrading enzymes in longhorned beetles.</title>
        <authorList>
            <person name="Shin N.R."/>
            <person name="Okamura Y."/>
            <person name="Kirsch R."/>
            <person name="Pauchet Y."/>
        </authorList>
    </citation>
    <scope>NUCLEOTIDE SEQUENCE</scope>
    <source>
        <strain evidence="2">RBIC_L_NR</strain>
    </source>
</reference>
<evidence type="ECO:0000313" key="3">
    <source>
        <dbReference type="Proteomes" id="UP001162156"/>
    </source>
</evidence>
<dbReference type="Proteomes" id="UP001162156">
    <property type="component" value="Unassembled WGS sequence"/>
</dbReference>
<gene>
    <name evidence="2" type="ORF">NQ314_013042</name>
</gene>
<feature type="region of interest" description="Disordered" evidence="1">
    <location>
        <begin position="1"/>
        <end position="41"/>
    </location>
</feature>
<keyword evidence="3" id="KW-1185">Reference proteome</keyword>
<feature type="compositionally biased region" description="Polar residues" evidence="1">
    <location>
        <begin position="479"/>
        <end position="490"/>
    </location>
</feature>
<sequence length="490" mass="55365">MSLTEIPSLDDDIESDSSKEPSKTPSPVIFEPIVEEEDESSKELEDFCDSKHLLDKNTESFRCLAQIIVSSSSFFRQLVYLFPPLEDPGINDAFEYVAVNILPLNQFIILEPDPIYDDIGVEKYLDICKDLEIVPISRIVRSLAEDTLNLKTLKINAHVENLILQDNWINPNVSELLSSMIDENRTITCLNLRECRIGETGNKKLFNGMKKNDSIRVLNLAWNGIGVRPAISPLIRHVKKSETLQYLDLSNNRLAGGSLKATRTGILKSPSLKVVKMGNNCFPPDEAFLLAAMMKPKKKKAKKDFGHFILSLPEDTNIPKEEFEDLLKKKKMKKLDQDLVNELTSRFPARRQKIDVIEMRRVYMDYYPDTCLPPPKPKKKKKGKKGKVAEEVKVVDATEPEQLVVDENVIIGDTLPDENIIQPAEDIILDPEAAEDETVKVEMTINFENFEEHSQGTQDDTTIETEQGTADESVITDELMNQDQAVGTAD</sequence>
<name>A0AAV8X8L6_9CUCU</name>
<dbReference type="PANTHER" id="PTHR24114:SF2">
    <property type="entry name" value="F-BOX DOMAIN-CONTAINING PROTEIN-RELATED"/>
    <property type="match status" value="1"/>
</dbReference>
<dbReference type="EMBL" id="JANEYF010003637">
    <property type="protein sequence ID" value="KAJ8935017.1"/>
    <property type="molecule type" value="Genomic_DNA"/>
</dbReference>
<dbReference type="SUPFAM" id="SSF52047">
    <property type="entry name" value="RNI-like"/>
    <property type="match status" value="1"/>
</dbReference>
<dbReference type="Pfam" id="PF13516">
    <property type="entry name" value="LRR_6"/>
    <property type="match status" value="2"/>
</dbReference>
<accession>A0AAV8X8L6</accession>
<dbReference type="Pfam" id="PF00560">
    <property type="entry name" value="LRR_1"/>
    <property type="match status" value="1"/>
</dbReference>
<dbReference type="AlphaFoldDB" id="A0AAV8X8L6"/>
<evidence type="ECO:0000313" key="2">
    <source>
        <dbReference type="EMBL" id="KAJ8935017.1"/>
    </source>
</evidence>
<dbReference type="InterPro" id="IPR001611">
    <property type="entry name" value="Leu-rich_rpt"/>
</dbReference>
<evidence type="ECO:0000256" key="1">
    <source>
        <dbReference type="SAM" id="MobiDB-lite"/>
    </source>
</evidence>
<dbReference type="InterPro" id="IPR052394">
    <property type="entry name" value="LRR-containing"/>
</dbReference>
<organism evidence="2 3">
    <name type="scientific">Rhamnusium bicolor</name>
    <dbReference type="NCBI Taxonomy" id="1586634"/>
    <lineage>
        <taxon>Eukaryota</taxon>
        <taxon>Metazoa</taxon>
        <taxon>Ecdysozoa</taxon>
        <taxon>Arthropoda</taxon>
        <taxon>Hexapoda</taxon>
        <taxon>Insecta</taxon>
        <taxon>Pterygota</taxon>
        <taxon>Neoptera</taxon>
        <taxon>Endopterygota</taxon>
        <taxon>Coleoptera</taxon>
        <taxon>Polyphaga</taxon>
        <taxon>Cucujiformia</taxon>
        <taxon>Chrysomeloidea</taxon>
        <taxon>Cerambycidae</taxon>
        <taxon>Lepturinae</taxon>
        <taxon>Rhagiini</taxon>
        <taxon>Rhamnusium</taxon>
    </lineage>
</organism>